<gene>
    <name evidence="1" type="ORF">BaRGS_00014409</name>
</gene>
<evidence type="ECO:0000313" key="2">
    <source>
        <dbReference type="Proteomes" id="UP001519460"/>
    </source>
</evidence>
<keyword evidence="2" id="KW-1185">Reference proteome</keyword>
<organism evidence="1 2">
    <name type="scientific">Batillaria attramentaria</name>
    <dbReference type="NCBI Taxonomy" id="370345"/>
    <lineage>
        <taxon>Eukaryota</taxon>
        <taxon>Metazoa</taxon>
        <taxon>Spiralia</taxon>
        <taxon>Lophotrochozoa</taxon>
        <taxon>Mollusca</taxon>
        <taxon>Gastropoda</taxon>
        <taxon>Caenogastropoda</taxon>
        <taxon>Sorbeoconcha</taxon>
        <taxon>Cerithioidea</taxon>
        <taxon>Batillariidae</taxon>
        <taxon>Batillaria</taxon>
    </lineage>
</organism>
<name>A0ABD0L475_9CAEN</name>
<accession>A0ABD0L475</accession>
<sequence>MRASLIGSESAEVDYAWWVSRVTPLACQTIGTLAFTWEWDLEMNPDDAHAVLHWKFGYAESDVKLTIPRSADILVGPTQSLSCCRS</sequence>
<evidence type="ECO:0000313" key="1">
    <source>
        <dbReference type="EMBL" id="KAK7494306.1"/>
    </source>
</evidence>
<dbReference type="AlphaFoldDB" id="A0ABD0L475"/>
<reference evidence="1 2" key="1">
    <citation type="journal article" date="2023" name="Sci. Data">
        <title>Genome assembly of the Korean intertidal mud-creeper Batillaria attramentaria.</title>
        <authorList>
            <person name="Patra A.K."/>
            <person name="Ho P.T."/>
            <person name="Jun S."/>
            <person name="Lee S.J."/>
            <person name="Kim Y."/>
            <person name="Won Y.J."/>
        </authorList>
    </citation>
    <scope>NUCLEOTIDE SEQUENCE [LARGE SCALE GENOMIC DNA]</scope>
    <source>
        <strain evidence="1">Wonlab-2016</strain>
    </source>
</reference>
<dbReference type="EMBL" id="JACVVK020000084">
    <property type="protein sequence ID" value="KAK7494306.1"/>
    <property type="molecule type" value="Genomic_DNA"/>
</dbReference>
<proteinExistence type="predicted"/>
<comment type="caution">
    <text evidence="1">The sequence shown here is derived from an EMBL/GenBank/DDBJ whole genome shotgun (WGS) entry which is preliminary data.</text>
</comment>
<protein>
    <submittedName>
        <fullName evidence="1">Uncharacterized protein</fullName>
    </submittedName>
</protein>
<dbReference type="Proteomes" id="UP001519460">
    <property type="component" value="Unassembled WGS sequence"/>
</dbReference>